<evidence type="ECO:0000313" key="2">
    <source>
        <dbReference type="Proteomes" id="UP001610563"/>
    </source>
</evidence>
<dbReference type="EMBL" id="JBFTWV010000012">
    <property type="protein sequence ID" value="KAL2798590.1"/>
    <property type="molecule type" value="Genomic_DNA"/>
</dbReference>
<sequence>MRRESPDPYQSLSPQDLQLSFQPAPEKNHIRKWWAGIDGKPVPQASRVLQMRNVPEGTERAELVSLFADHHVCGITSMEHIGGDYYKMEFTIIPEAEKAMRLLSGLEFKDTEKIQSTKLIVPLFQTLD</sequence>
<gene>
    <name evidence="1" type="ORF">BJX66DRAFT_295260</name>
</gene>
<evidence type="ECO:0000313" key="1">
    <source>
        <dbReference type="EMBL" id="KAL2798590.1"/>
    </source>
</evidence>
<organism evidence="1 2">
    <name type="scientific">Aspergillus keveii</name>
    <dbReference type="NCBI Taxonomy" id="714993"/>
    <lineage>
        <taxon>Eukaryota</taxon>
        <taxon>Fungi</taxon>
        <taxon>Dikarya</taxon>
        <taxon>Ascomycota</taxon>
        <taxon>Pezizomycotina</taxon>
        <taxon>Eurotiomycetes</taxon>
        <taxon>Eurotiomycetidae</taxon>
        <taxon>Eurotiales</taxon>
        <taxon>Aspergillaceae</taxon>
        <taxon>Aspergillus</taxon>
        <taxon>Aspergillus subgen. Nidulantes</taxon>
    </lineage>
</organism>
<dbReference type="Proteomes" id="UP001610563">
    <property type="component" value="Unassembled WGS sequence"/>
</dbReference>
<evidence type="ECO:0008006" key="3">
    <source>
        <dbReference type="Google" id="ProtNLM"/>
    </source>
</evidence>
<comment type="caution">
    <text evidence="1">The sequence shown here is derived from an EMBL/GenBank/DDBJ whole genome shotgun (WGS) entry which is preliminary data.</text>
</comment>
<accession>A0ABR4GHQ7</accession>
<protein>
    <recommendedName>
        <fullName evidence="3">RRM domain-containing protein</fullName>
    </recommendedName>
</protein>
<proteinExistence type="predicted"/>
<keyword evidence="2" id="KW-1185">Reference proteome</keyword>
<name>A0ABR4GHQ7_9EURO</name>
<reference evidence="1 2" key="1">
    <citation type="submission" date="2024-07" db="EMBL/GenBank/DDBJ databases">
        <title>Section-level genome sequencing and comparative genomics of Aspergillus sections Usti and Cavernicolus.</title>
        <authorList>
            <consortium name="Lawrence Berkeley National Laboratory"/>
            <person name="Nybo J.L."/>
            <person name="Vesth T.C."/>
            <person name="Theobald S."/>
            <person name="Frisvad J.C."/>
            <person name="Larsen T.O."/>
            <person name="Kjaerboelling I."/>
            <person name="Rothschild-Mancinelli K."/>
            <person name="Lyhne E.K."/>
            <person name="Kogle M.E."/>
            <person name="Barry K."/>
            <person name="Clum A."/>
            <person name="Na H."/>
            <person name="Ledsgaard L."/>
            <person name="Lin J."/>
            <person name="Lipzen A."/>
            <person name="Kuo A."/>
            <person name="Riley R."/>
            <person name="Mondo S."/>
            <person name="Labutti K."/>
            <person name="Haridas S."/>
            <person name="Pangalinan J."/>
            <person name="Salamov A.A."/>
            <person name="Simmons B.A."/>
            <person name="Magnuson J.K."/>
            <person name="Chen J."/>
            <person name="Drula E."/>
            <person name="Henrissat B."/>
            <person name="Wiebenga A."/>
            <person name="Lubbers R.J."/>
            <person name="Gomes A.C."/>
            <person name="Makela M.R."/>
            <person name="Stajich J."/>
            <person name="Grigoriev I.V."/>
            <person name="Mortensen U.H."/>
            <person name="De Vries R.P."/>
            <person name="Baker S.E."/>
            <person name="Andersen M.R."/>
        </authorList>
    </citation>
    <scope>NUCLEOTIDE SEQUENCE [LARGE SCALE GENOMIC DNA]</scope>
    <source>
        <strain evidence="1 2">CBS 209.92</strain>
    </source>
</reference>